<evidence type="ECO:0000256" key="4">
    <source>
        <dbReference type="ARBA" id="ARBA00022622"/>
    </source>
</evidence>
<comment type="subcellular location">
    <subcellularLocation>
        <location evidence="2">Cell membrane</location>
        <topology evidence="2">Lipid-anchor</topology>
        <topology evidence="2">GPI-anchor</topology>
    </subcellularLocation>
</comment>
<evidence type="ECO:0000313" key="13">
    <source>
        <dbReference type="EMBL" id="APD73272.1"/>
    </source>
</evidence>
<keyword evidence="6" id="KW-0472">Membrane</keyword>
<feature type="signal peptide" evidence="10">
    <location>
        <begin position="1"/>
        <end position="20"/>
    </location>
</feature>
<keyword evidence="5 10" id="KW-0732">Signal</keyword>
<evidence type="ECO:0000256" key="7">
    <source>
        <dbReference type="ARBA" id="ARBA00023180"/>
    </source>
</evidence>
<dbReference type="VEuPathDB" id="TriTrypDB:Tb1125.8.460"/>
<dbReference type="VEuPathDB" id="TriTrypDB:Tb427_000232100"/>
<accession>A0A1J0R610</accession>
<organism evidence="13">
    <name type="scientific">Trypanosoma brucei</name>
    <dbReference type="NCBI Taxonomy" id="5691"/>
    <lineage>
        <taxon>Eukaryota</taxon>
        <taxon>Discoba</taxon>
        <taxon>Euglenozoa</taxon>
        <taxon>Kinetoplastea</taxon>
        <taxon>Metakinetoplastina</taxon>
        <taxon>Trypanosomatida</taxon>
        <taxon>Trypanosomatidae</taxon>
        <taxon>Trypanosoma</taxon>
    </lineage>
</organism>
<evidence type="ECO:0000256" key="5">
    <source>
        <dbReference type="ARBA" id="ARBA00022729"/>
    </source>
</evidence>
<reference evidence="13" key="1">
    <citation type="submission" date="2016-08" db="EMBL/GenBank/DDBJ databases">
        <title>VSG repertoire of Trypanosoma brucei EATRO 1125.</title>
        <authorList>
            <person name="Cross G.A."/>
        </authorList>
    </citation>
    <scope>NUCLEOTIDE SEQUENCE</scope>
    <source>
        <strain evidence="13">EATRO 1125</strain>
    </source>
</reference>
<evidence type="ECO:0000256" key="10">
    <source>
        <dbReference type="SAM" id="SignalP"/>
    </source>
</evidence>
<evidence type="ECO:0000256" key="1">
    <source>
        <dbReference type="ARBA" id="ARBA00002523"/>
    </source>
</evidence>
<dbReference type="GO" id="GO:0098552">
    <property type="term" value="C:side of membrane"/>
    <property type="evidence" value="ECO:0007669"/>
    <property type="project" value="UniProtKB-KW"/>
</dbReference>
<comment type="function">
    <text evidence="1">VSG forms a coat on the surface of the parasite. The trypanosome evades the immune response of the host by expressing a series of antigenically distinct VSGs from an estimated 1000 VSG genes.</text>
</comment>
<keyword evidence="7" id="KW-0325">Glycoprotein</keyword>
<evidence type="ECO:0000256" key="3">
    <source>
        <dbReference type="ARBA" id="ARBA00022475"/>
    </source>
</evidence>
<feature type="domain" description="Trypanosome variant surface glycoprotein B-type N-terminal" evidence="12">
    <location>
        <begin position="9"/>
        <end position="373"/>
    </location>
</feature>
<keyword evidence="4" id="KW-0336">GPI-anchor</keyword>
<dbReference type="VEuPathDB" id="TriTrypDB:Tb11.v5.0610"/>
<proteinExistence type="predicted"/>
<dbReference type="InterPro" id="IPR019609">
    <property type="entry name" value="Variant_surf_glycoprt_trypan_C"/>
</dbReference>
<dbReference type="Pfam" id="PF13206">
    <property type="entry name" value="VSG_B"/>
    <property type="match status" value="1"/>
</dbReference>
<keyword evidence="8" id="KW-0449">Lipoprotein</keyword>
<dbReference type="AlphaFoldDB" id="A0A1J0R610"/>
<sequence>MLLTLVAAVALLSVLHPAEGFSAGENTDLFLDLCELIALPTRQLPKLPDTDTAETDVQQIVALNASLSSKEWRKKFEKSGDSQKDRPQYKAEEGKVDEVQQTRWGRWVAAEDALEHEKRSKTTVKAGRLDDIGDTERQEVLWMLQPIAESAAAQINQIGADAEVFSSLKPAAIKAKLALAAFGPGIDEYTKISDENMGTKNNDRTSTRQSLCGEISPTKAKVQTLAVLLYCVCAAENSDSSGTLKVCTNEQKTATAAKSSLARSATDLKNIISKCPAPSEEVVTAQEILSTLGTFMAKAKSKTNYIYFGDLSNTGCTVKSNSGICVVYKTATKESAKELYSAPWRTNLLAAADMLQKQHSAAADIRRLTSSIAELKKQAFNLRPQLELRKKLTSALISTAPKGTTQSGAQTPQAKGQCETINKAAQCRQKQPTCEWKGKNDDDGEHCKLNETHVAKQAQTQAGTAEGAAGTTTDKCSQAKTPEACAKVQGDLPKDKKAVCGWICNTCKDSSFLLSKKFVLIDTEFMSLEAL</sequence>
<evidence type="ECO:0000256" key="8">
    <source>
        <dbReference type="ARBA" id="ARBA00023288"/>
    </source>
</evidence>
<dbReference type="EMBL" id="KX699316">
    <property type="protein sequence ID" value="APD73272.1"/>
    <property type="molecule type" value="Genomic_DNA"/>
</dbReference>
<evidence type="ECO:0000256" key="2">
    <source>
        <dbReference type="ARBA" id="ARBA00004609"/>
    </source>
</evidence>
<evidence type="ECO:0000256" key="6">
    <source>
        <dbReference type="ARBA" id="ARBA00023136"/>
    </source>
</evidence>
<feature type="chain" id="PRO_5012995172" evidence="10">
    <location>
        <begin position="21"/>
        <end position="531"/>
    </location>
</feature>
<feature type="compositionally biased region" description="Basic and acidic residues" evidence="9">
    <location>
        <begin position="77"/>
        <end position="97"/>
    </location>
</feature>
<dbReference type="Pfam" id="PF10659">
    <property type="entry name" value="Trypan_glycop_C"/>
    <property type="match status" value="1"/>
</dbReference>
<dbReference type="InterPro" id="IPR025932">
    <property type="entry name" value="Trypano_VSG_B_N_dom"/>
</dbReference>
<feature type="region of interest" description="Disordered" evidence="9">
    <location>
        <begin position="74"/>
        <end position="97"/>
    </location>
</feature>
<protein>
    <submittedName>
        <fullName evidence="13">Variant surface glycoprotein 1125.522</fullName>
    </submittedName>
</protein>
<dbReference type="GO" id="GO:0005886">
    <property type="term" value="C:plasma membrane"/>
    <property type="evidence" value="ECO:0007669"/>
    <property type="project" value="UniProtKB-SubCell"/>
</dbReference>
<name>A0A1J0R610_9TRYP</name>
<keyword evidence="3" id="KW-1003">Cell membrane</keyword>
<evidence type="ECO:0000259" key="12">
    <source>
        <dbReference type="Pfam" id="PF13206"/>
    </source>
</evidence>
<feature type="domain" description="Trypanosome variant surface glycoprotein C-terminal" evidence="11">
    <location>
        <begin position="418"/>
        <end position="528"/>
    </location>
</feature>
<evidence type="ECO:0000256" key="9">
    <source>
        <dbReference type="SAM" id="MobiDB-lite"/>
    </source>
</evidence>
<evidence type="ECO:0000259" key="11">
    <source>
        <dbReference type="Pfam" id="PF10659"/>
    </source>
</evidence>